<dbReference type="InterPro" id="IPR054198">
    <property type="entry name" value="DUF6903"/>
</dbReference>
<proteinExistence type="predicted"/>
<name>A0A4R3YG65_9FIRM</name>
<dbReference type="Proteomes" id="UP000295515">
    <property type="component" value="Unassembled WGS sequence"/>
</dbReference>
<keyword evidence="3" id="KW-1185">Reference proteome</keyword>
<reference evidence="2 3" key="1">
    <citation type="submission" date="2019-03" db="EMBL/GenBank/DDBJ databases">
        <title>Genomic Encyclopedia of Type Strains, Phase IV (KMG-IV): sequencing the most valuable type-strain genomes for metagenomic binning, comparative biology and taxonomic classification.</title>
        <authorList>
            <person name="Goeker M."/>
        </authorList>
    </citation>
    <scope>NUCLEOTIDE SEQUENCE [LARGE SCALE GENOMIC DNA]</scope>
    <source>
        <strain evidence="2 3">DSM 29487</strain>
    </source>
</reference>
<sequence>MIMNTKTQNIILLAIFIISFALLFYGQKNVGYMGLTLELIGLAGLVLILYIYNKRYK</sequence>
<keyword evidence="1" id="KW-1133">Transmembrane helix</keyword>
<dbReference type="AlphaFoldDB" id="A0A4R3YG65"/>
<organism evidence="2 3">
    <name type="scientific">Longibaculum muris</name>
    <dbReference type="NCBI Taxonomy" id="1796628"/>
    <lineage>
        <taxon>Bacteria</taxon>
        <taxon>Bacillati</taxon>
        <taxon>Bacillota</taxon>
        <taxon>Erysipelotrichia</taxon>
        <taxon>Erysipelotrichales</taxon>
        <taxon>Coprobacillaceae</taxon>
        <taxon>Longibaculum</taxon>
    </lineage>
</organism>
<dbReference type="Pfam" id="PF21844">
    <property type="entry name" value="DUF6903"/>
    <property type="match status" value="1"/>
</dbReference>
<feature type="transmembrane region" description="Helical" evidence="1">
    <location>
        <begin position="32"/>
        <end position="52"/>
    </location>
</feature>
<feature type="transmembrane region" description="Helical" evidence="1">
    <location>
        <begin position="9"/>
        <end position="26"/>
    </location>
</feature>
<evidence type="ECO:0000256" key="1">
    <source>
        <dbReference type="SAM" id="Phobius"/>
    </source>
</evidence>
<protein>
    <submittedName>
        <fullName evidence="2">Uncharacterized protein</fullName>
    </submittedName>
</protein>
<accession>A0A4R3YG65</accession>
<dbReference type="EMBL" id="SMCQ01000040">
    <property type="protein sequence ID" value="TCV90932.1"/>
    <property type="molecule type" value="Genomic_DNA"/>
</dbReference>
<comment type="caution">
    <text evidence="2">The sequence shown here is derived from an EMBL/GenBank/DDBJ whole genome shotgun (WGS) entry which is preliminary data.</text>
</comment>
<evidence type="ECO:0000313" key="2">
    <source>
        <dbReference type="EMBL" id="TCV90932.1"/>
    </source>
</evidence>
<keyword evidence="1" id="KW-0812">Transmembrane</keyword>
<gene>
    <name evidence="2" type="ORF">EDD60_1405</name>
</gene>
<evidence type="ECO:0000313" key="3">
    <source>
        <dbReference type="Proteomes" id="UP000295515"/>
    </source>
</evidence>
<keyword evidence="1" id="KW-0472">Membrane</keyword>